<dbReference type="EMBL" id="CAKOFQ010006741">
    <property type="protein sequence ID" value="CAH1967084.1"/>
    <property type="molecule type" value="Genomic_DNA"/>
</dbReference>
<name>A0A9P0P4Z3_ACAOB</name>
<dbReference type="Proteomes" id="UP001152888">
    <property type="component" value="Unassembled WGS sequence"/>
</dbReference>
<sequence>MWFEVLRFMQGVPFSETNDNYNIDTELNFSKIRSSRWRSPRWQPQSPQAATTTIALVAEVVADTPEAADSQAEASQEVAVDTKQFRPDTKRQRAHPLTRSSWNRSDRSCSEKNSPHRRRLEDTEAAAAAEASAHRTVPQASSTAPRPRNTECPVTNSAWSASI</sequence>
<feature type="compositionally biased region" description="Basic and acidic residues" evidence="1">
    <location>
        <begin position="104"/>
        <end position="122"/>
    </location>
</feature>
<comment type="caution">
    <text evidence="2">The sequence shown here is derived from an EMBL/GenBank/DDBJ whole genome shotgun (WGS) entry which is preliminary data.</text>
</comment>
<dbReference type="AlphaFoldDB" id="A0A9P0P4Z3"/>
<feature type="compositionally biased region" description="Low complexity" evidence="1">
    <location>
        <begin position="67"/>
        <end position="79"/>
    </location>
</feature>
<feature type="compositionally biased region" description="Polar residues" evidence="1">
    <location>
        <begin position="152"/>
        <end position="163"/>
    </location>
</feature>
<organism evidence="2 3">
    <name type="scientific">Acanthoscelides obtectus</name>
    <name type="common">Bean weevil</name>
    <name type="synonym">Bruchus obtectus</name>
    <dbReference type="NCBI Taxonomy" id="200917"/>
    <lineage>
        <taxon>Eukaryota</taxon>
        <taxon>Metazoa</taxon>
        <taxon>Ecdysozoa</taxon>
        <taxon>Arthropoda</taxon>
        <taxon>Hexapoda</taxon>
        <taxon>Insecta</taxon>
        <taxon>Pterygota</taxon>
        <taxon>Neoptera</taxon>
        <taxon>Endopterygota</taxon>
        <taxon>Coleoptera</taxon>
        <taxon>Polyphaga</taxon>
        <taxon>Cucujiformia</taxon>
        <taxon>Chrysomeloidea</taxon>
        <taxon>Chrysomelidae</taxon>
        <taxon>Bruchinae</taxon>
        <taxon>Bruchini</taxon>
        <taxon>Acanthoscelides</taxon>
    </lineage>
</organism>
<keyword evidence="3" id="KW-1185">Reference proteome</keyword>
<evidence type="ECO:0000313" key="3">
    <source>
        <dbReference type="Proteomes" id="UP001152888"/>
    </source>
</evidence>
<gene>
    <name evidence="2" type="ORF">ACAOBT_LOCUS7212</name>
</gene>
<feature type="region of interest" description="Disordered" evidence="1">
    <location>
        <begin position="65"/>
        <end position="163"/>
    </location>
</feature>
<evidence type="ECO:0000313" key="2">
    <source>
        <dbReference type="EMBL" id="CAH1967084.1"/>
    </source>
</evidence>
<accession>A0A9P0P4Z3</accession>
<evidence type="ECO:0000256" key="1">
    <source>
        <dbReference type="SAM" id="MobiDB-lite"/>
    </source>
</evidence>
<proteinExistence type="predicted"/>
<reference evidence="2" key="1">
    <citation type="submission" date="2022-03" db="EMBL/GenBank/DDBJ databases">
        <authorList>
            <person name="Sayadi A."/>
        </authorList>
    </citation>
    <scope>NUCLEOTIDE SEQUENCE</scope>
</reference>
<protein>
    <submittedName>
        <fullName evidence="2">Uncharacterized protein</fullName>
    </submittedName>
</protein>